<keyword evidence="12 14" id="KW-0479">Metal-binding</keyword>
<dbReference type="KEGG" id="icp:ICMP_398"/>
<dbReference type="HAMAP" id="MF_00038">
    <property type="entry name" value="MraY"/>
    <property type="match status" value="1"/>
</dbReference>
<sequence>MLVFMTNSLTPFYSWLNNFSNLTLRGVFSLLTSFFISLWIGPYFIKYLKDLQINQVIRVDGPKSHFNKSETPTMGGLMILFSIIISVLIWGYLNNPYIWCVILVLLSFGIIGFIDDYSKVISNDPRGLFACWKYLWMSLISLTVVIFVFRLNKNTSLIMPCIKHTLHLPGLVYILLNYFVIVGTGNAVNLTDGLDGLVIMPTIFIAGAFSLIALISSNINFAKYFHLLYLHNSSELVICCTAIMGSGLGFLWFNAYPAKIFMGDIGSLSIGGALGTIAVLLRQELLLMIMGGIFVIETVSVILQVACFKIYGKRIFYMAPLHHHYELKGFSEPCIIVRFWIISLILVLIGLVSLKIR</sequence>
<keyword evidence="7 12" id="KW-0573">Peptidoglycan synthesis</keyword>
<proteinExistence type="inferred from homology"/>
<dbReference type="GO" id="GO:0005886">
    <property type="term" value="C:plasma membrane"/>
    <property type="evidence" value="ECO:0007669"/>
    <property type="project" value="UniProtKB-SubCell"/>
</dbReference>
<keyword evidence="9 12" id="KW-0472">Membrane</keyword>
<dbReference type="InterPro" id="IPR000715">
    <property type="entry name" value="Glycosyl_transferase_4"/>
</dbReference>
<dbReference type="OrthoDB" id="9805475at2"/>
<comment type="cofactor">
    <cofactor evidence="12 14">
        <name>Mg(2+)</name>
        <dbReference type="ChEBI" id="CHEBI:18420"/>
    </cofactor>
</comment>
<evidence type="ECO:0000256" key="3">
    <source>
        <dbReference type="ARBA" id="ARBA00022618"/>
    </source>
</evidence>
<evidence type="ECO:0000313" key="16">
    <source>
        <dbReference type="Proteomes" id="UP000061704"/>
    </source>
</evidence>
<evidence type="ECO:0000256" key="1">
    <source>
        <dbReference type="ARBA" id="ARBA00004141"/>
    </source>
</evidence>
<dbReference type="InterPro" id="IPR018480">
    <property type="entry name" value="PNAcMuramoyl-5peptid_Trfase_CS"/>
</dbReference>
<dbReference type="Pfam" id="PF00953">
    <property type="entry name" value="Glycos_transf_4"/>
    <property type="match status" value="1"/>
</dbReference>
<evidence type="ECO:0000256" key="13">
    <source>
        <dbReference type="NCBIfam" id="TIGR00445"/>
    </source>
</evidence>
<comment type="pathway">
    <text evidence="12">Cell wall biogenesis; peptidoglycan biosynthesis.</text>
</comment>
<evidence type="ECO:0000256" key="12">
    <source>
        <dbReference type="HAMAP-Rule" id="MF_00038"/>
    </source>
</evidence>
<feature type="transmembrane region" description="Helical" evidence="12">
    <location>
        <begin position="260"/>
        <end position="281"/>
    </location>
</feature>
<dbReference type="InterPro" id="IPR003524">
    <property type="entry name" value="PNAcMuramoyl-5peptid_Trfase"/>
</dbReference>
<dbReference type="EC" id="2.7.8.13" evidence="12 13"/>
<dbReference type="GO" id="GO:0051992">
    <property type="term" value="F:UDP-N-acetylmuramoyl-L-alanyl-D-glutamyl-meso-2,6-diaminopimelyl-D-alanyl-D-alanine:undecaprenyl-phosphate transferase activity"/>
    <property type="evidence" value="ECO:0007669"/>
    <property type="project" value="RHEA"/>
</dbReference>
<dbReference type="GO" id="GO:0071555">
    <property type="term" value="P:cell wall organization"/>
    <property type="evidence" value="ECO:0007669"/>
    <property type="project" value="UniProtKB-KW"/>
</dbReference>
<keyword evidence="11 12" id="KW-0961">Cell wall biogenesis/degradation</keyword>
<feature type="transmembrane region" description="Helical" evidence="12">
    <location>
        <begin position="288"/>
        <end position="311"/>
    </location>
</feature>
<keyword evidence="12" id="KW-1003">Cell membrane</keyword>
<feature type="transmembrane region" description="Helical" evidence="12">
    <location>
        <begin position="171"/>
        <end position="190"/>
    </location>
</feature>
<evidence type="ECO:0000256" key="2">
    <source>
        <dbReference type="ARBA" id="ARBA00005583"/>
    </source>
</evidence>
<dbReference type="GO" id="GO:0009252">
    <property type="term" value="P:peptidoglycan biosynthetic process"/>
    <property type="evidence" value="ECO:0007669"/>
    <property type="project" value="UniProtKB-UniRule"/>
</dbReference>
<gene>
    <name evidence="12 15" type="primary">mraY</name>
    <name evidence="15" type="ORF">ICMP_398</name>
</gene>
<keyword evidence="16" id="KW-1185">Reference proteome</keyword>
<feature type="transmembrane region" description="Helical" evidence="12">
    <location>
        <begin position="22"/>
        <end position="45"/>
    </location>
</feature>
<dbReference type="PROSITE" id="PS01348">
    <property type="entry name" value="MRAY_2"/>
    <property type="match status" value="1"/>
</dbReference>
<dbReference type="PROSITE" id="PS01347">
    <property type="entry name" value="MRAY_1"/>
    <property type="match status" value="1"/>
</dbReference>
<keyword evidence="3 12" id="KW-0132">Cell division</keyword>
<evidence type="ECO:0000256" key="9">
    <source>
        <dbReference type="ARBA" id="ARBA00023136"/>
    </source>
</evidence>
<keyword evidence="4 12" id="KW-0808">Transferase</keyword>
<dbReference type="STRING" id="476281.ICMP_398"/>
<keyword evidence="10 12" id="KW-0131">Cell cycle</keyword>
<keyword evidence="12 14" id="KW-0460">Magnesium</keyword>
<feature type="transmembrane region" description="Helical" evidence="12">
    <location>
        <begin position="97"/>
        <end position="114"/>
    </location>
</feature>
<comment type="function">
    <text evidence="12">Catalyzes the initial step of the lipid cycle reactions in the biosynthesis of the cell wall peptidoglycan: transfers peptidoglycan precursor phospho-MurNAc-pentapeptide from UDP-MurNAc-pentapeptide onto the lipid carrier undecaprenyl phosphate, yielding undecaprenyl-pyrophosphoryl-MurNAc-pentapeptide, known as lipid I.</text>
</comment>
<dbReference type="AlphaFoldDB" id="C5WD45"/>
<dbReference type="Pfam" id="PF10555">
    <property type="entry name" value="MraY_sig1"/>
    <property type="match status" value="1"/>
</dbReference>
<evidence type="ECO:0000313" key="15">
    <source>
        <dbReference type="EMBL" id="BAH83251.1"/>
    </source>
</evidence>
<feature type="transmembrane region" description="Helical" evidence="12">
    <location>
        <begin position="335"/>
        <end position="354"/>
    </location>
</feature>
<dbReference type="PANTHER" id="PTHR22926">
    <property type="entry name" value="PHOSPHO-N-ACETYLMURAMOYL-PENTAPEPTIDE-TRANSFERASE"/>
    <property type="match status" value="1"/>
</dbReference>
<keyword evidence="6 12" id="KW-0133">Cell shape</keyword>
<feature type="binding site" evidence="14">
    <location>
        <position position="264"/>
    </location>
    <ligand>
        <name>Mg(2+)</name>
        <dbReference type="ChEBI" id="CHEBI:18420"/>
    </ligand>
</feature>
<keyword evidence="8 12" id="KW-1133">Transmembrane helix</keyword>
<feature type="binding site" evidence="14">
    <location>
        <position position="189"/>
    </location>
    <ligand>
        <name>Mg(2+)</name>
        <dbReference type="ChEBI" id="CHEBI:18420"/>
    </ligand>
</feature>
<evidence type="ECO:0000256" key="5">
    <source>
        <dbReference type="ARBA" id="ARBA00022692"/>
    </source>
</evidence>
<evidence type="ECO:0000256" key="8">
    <source>
        <dbReference type="ARBA" id="ARBA00022989"/>
    </source>
</evidence>
<organism evidence="15 16">
    <name type="scientific">Candidatus Ishikawaella capsulata Mpkobe</name>
    <dbReference type="NCBI Taxonomy" id="476281"/>
    <lineage>
        <taxon>Bacteria</taxon>
        <taxon>Pseudomonadati</taxon>
        <taxon>Pseudomonadota</taxon>
        <taxon>Gammaproteobacteria</taxon>
        <taxon>Enterobacterales</taxon>
        <taxon>Enterobacteriaceae</taxon>
        <taxon>Candidatus Ishikawella</taxon>
    </lineage>
</organism>
<dbReference type="HOGENOM" id="CLU_023982_0_0_6"/>
<dbReference type="Proteomes" id="UP000061704">
    <property type="component" value="Chromosome"/>
</dbReference>
<comment type="catalytic activity">
    <reaction evidence="12">
        <text>UDP-N-acetyl-alpha-D-muramoyl-L-alanyl-gamma-D-glutamyl-meso-2,6-diaminopimeloyl-D-alanyl-D-alanine + di-trans,octa-cis-undecaprenyl phosphate = di-trans,octa-cis-undecaprenyl diphospho-N-acetyl-alpha-D-muramoyl-L-alanyl-D-glutamyl-meso-2,6-diaminopimeloyl-D-alanyl-D-alanine + UMP</text>
        <dbReference type="Rhea" id="RHEA:28386"/>
        <dbReference type="ChEBI" id="CHEBI:57865"/>
        <dbReference type="ChEBI" id="CHEBI:60392"/>
        <dbReference type="ChEBI" id="CHEBI:61386"/>
        <dbReference type="ChEBI" id="CHEBI:61387"/>
        <dbReference type="EC" id="2.7.8.13"/>
    </reaction>
</comment>
<keyword evidence="5 12" id="KW-0812">Transmembrane</keyword>
<reference evidence="15 16" key="1">
    <citation type="journal article" date="2011" name="Genome Biol. Evol.">
        <title>Reductive evolution of bacterial genome in insect gut environment.</title>
        <authorList>
            <person name="Nikoh N."/>
            <person name="Hosokawa T."/>
            <person name="Ohshima K."/>
            <person name="Hattori M."/>
            <person name="Fukatsu T."/>
        </authorList>
    </citation>
    <scope>NUCLEOTIDE SEQUENCE [LARGE SCALE GENOMIC DNA]</scope>
    <source>
        <strain evidence="15 16">Mpkobe</strain>
    </source>
</reference>
<comment type="similarity">
    <text evidence="2 12">Belongs to the glycosyltransferase 4 family. MraY subfamily.</text>
</comment>
<feature type="transmembrane region" description="Helical" evidence="12">
    <location>
        <begin position="134"/>
        <end position="151"/>
    </location>
</feature>
<dbReference type="GO" id="GO:0008963">
    <property type="term" value="F:phospho-N-acetylmuramoyl-pentapeptide-transferase activity"/>
    <property type="evidence" value="ECO:0007669"/>
    <property type="project" value="UniProtKB-UniRule"/>
</dbReference>
<evidence type="ECO:0000256" key="11">
    <source>
        <dbReference type="ARBA" id="ARBA00023316"/>
    </source>
</evidence>
<protein>
    <recommendedName>
        <fullName evidence="12 13">Phospho-N-acetylmuramoyl-pentapeptide-transferase</fullName>
        <ecNumber evidence="12 13">2.7.8.13</ecNumber>
    </recommendedName>
    <alternativeName>
        <fullName evidence="12">UDP-MurNAc-pentapeptide phosphotransferase</fullName>
    </alternativeName>
</protein>
<dbReference type="EMBL" id="AP010872">
    <property type="protein sequence ID" value="BAH83251.1"/>
    <property type="molecule type" value="Genomic_DNA"/>
</dbReference>
<dbReference type="UniPathway" id="UPA00219"/>
<dbReference type="GO" id="GO:0008360">
    <property type="term" value="P:regulation of cell shape"/>
    <property type="evidence" value="ECO:0007669"/>
    <property type="project" value="UniProtKB-KW"/>
</dbReference>
<name>C5WD45_9ENTR</name>
<evidence type="ECO:0000256" key="7">
    <source>
        <dbReference type="ARBA" id="ARBA00022984"/>
    </source>
</evidence>
<dbReference type="NCBIfam" id="TIGR00445">
    <property type="entry name" value="mraY"/>
    <property type="match status" value="1"/>
</dbReference>
<feature type="transmembrane region" description="Helical" evidence="12">
    <location>
        <begin position="236"/>
        <end position="254"/>
    </location>
</feature>
<dbReference type="PANTHER" id="PTHR22926:SF5">
    <property type="entry name" value="PHOSPHO-N-ACETYLMURAMOYL-PENTAPEPTIDE-TRANSFERASE HOMOLOG"/>
    <property type="match status" value="1"/>
</dbReference>
<evidence type="ECO:0000256" key="4">
    <source>
        <dbReference type="ARBA" id="ARBA00022679"/>
    </source>
</evidence>
<dbReference type="CDD" id="cd06852">
    <property type="entry name" value="GT_MraY"/>
    <property type="match status" value="1"/>
</dbReference>
<comment type="subcellular location">
    <subcellularLocation>
        <location evidence="12">Cell membrane</location>
        <topology evidence="12">Multi-pass membrane protein</topology>
    </subcellularLocation>
    <subcellularLocation>
        <location evidence="1">Membrane</location>
        <topology evidence="1">Multi-pass membrane protein</topology>
    </subcellularLocation>
</comment>
<evidence type="ECO:0000256" key="10">
    <source>
        <dbReference type="ARBA" id="ARBA00023306"/>
    </source>
</evidence>
<evidence type="ECO:0000256" key="14">
    <source>
        <dbReference type="PIRSR" id="PIRSR600715-1"/>
    </source>
</evidence>
<dbReference type="GO" id="GO:0046872">
    <property type="term" value="F:metal ion binding"/>
    <property type="evidence" value="ECO:0007669"/>
    <property type="project" value="UniProtKB-KW"/>
</dbReference>
<feature type="transmembrane region" description="Helical" evidence="12">
    <location>
        <begin position="196"/>
        <end position="215"/>
    </location>
</feature>
<evidence type="ECO:0000256" key="6">
    <source>
        <dbReference type="ARBA" id="ARBA00022960"/>
    </source>
</evidence>
<dbReference type="RefSeq" id="WP_041069401.1">
    <property type="nucleotide sequence ID" value="NZ_AP010872.1"/>
</dbReference>
<dbReference type="GO" id="GO:0051301">
    <property type="term" value="P:cell division"/>
    <property type="evidence" value="ECO:0007669"/>
    <property type="project" value="UniProtKB-KW"/>
</dbReference>
<accession>C5WD45</accession>
<feature type="transmembrane region" description="Helical" evidence="12">
    <location>
        <begin position="73"/>
        <end position="90"/>
    </location>
</feature>